<organism evidence="1 2">
    <name type="scientific">Exidia glandulosa HHB12029</name>
    <dbReference type="NCBI Taxonomy" id="1314781"/>
    <lineage>
        <taxon>Eukaryota</taxon>
        <taxon>Fungi</taxon>
        <taxon>Dikarya</taxon>
        <taxon>Basidiomycota</taxon>
        <taxon>Agaricomycotina</taxon>
        <taxon>Agaricomycetes</taxon>
        <taxon>Auriculariales</taxon>
        <taxon>Exidiaceae</taxon>
        <taxon>Exidia</taxon>
    </lineage>
</organism>
<name>A0A165Q2W7_EXIGL</name>
<protein>
    <submittedName>
        <fullName evidence="1">Uncharacterized protein</fullName>
    </submittedName>
</protein>
<proteinExistence type="predicted"/>
<evidence type="ECO:0000313" key="2">
    <source>
        <dbReference type="Proteomes" id="UP000077266"/>
    </source>
</evidence>
<sequence length="162" mass="18821">MNASHFYTMVPRYSRAEHGMMIHYGGEGRPAQIDLFHMKRFMDVAAAWTKLIGATPAFGAKLCEDKMLMLLISAQATEIMRLWHDVRRLDTLRDLEDKAENLEDIEYHTRITQQCLDGDKCTCGVCVPSEENLKQMRYRVKKFKKLLPASVFQRVFSELDMQ</sequence>
<dbReference type="Proteomes" id="UP000077266">
    <property type="component" value="Unassembled WGS sequence"/>
</dbReference>
<dbReference type="InParanoid" id="A0A165Q2W7"/>
<accession>A0A165Q2W7</accession>
<reference evidence="1 2" key="1">
    <citation type="journal article" date="2016" name="Mol. Biol. Evol.">
        <title>Comparative Genomics of Early-Diverging Mushroom-Forming Fungi Provides Insights into the Origins of Lignocellulose Decay Capabilities.</title>
        <authorList>
            <person name="Nagy L.G."/>
            <person name="Riley R."/>
            <person name="Tritt A."/>
            <person name="Adam C."/>
            <person name="Daum C."/>
            <person name="Floudas D."/>
            <person name="Sun H."/>
            <person name="Yadav J.S."/>
            <person name="Pangilinan J."/>
            <person name="Larsson K.H."/>
            <person name="Matsuura K."/>
            <person name="Barry K."/>
            <person name="Labutti K."/>
            <person name="Kuo R."/>
            <person name="Ohm R.A."/>
            <person name="Bhattacharya S.S."/>
            <person name="Shirouzu T."/>
            <person name="Yoshinaga Y."/>
            <person name="Martin F.M."/>
            <person name="Grigoriev I.V."/>
            <person name="Hibbett D.S."/>
        </authorList>
    </citation>
    <scope>NUCLEOTIDE SEQUENCE [LARGE SCALE GENOMIC DNA]</scope>
    <source>
        <strain evidence="1 2">HHB12029</strain>
    </source>
</reference>
<dbReference type="AlphaFoldDB" id="A0A165Q2W7"/>
<gene>
    <name evidence="1" type="ORF">EXIGLDRAFT_759322</name>
</gene>
<dbReference type="EMBL" id="KV425885">
    <property type="protein sequence ID" value="KZW03005.1"/>
    <property type="molecule type" value="Genomic_DNA"/>
</dbReference>
<evidence type="ECO:0000313" key="1">
    <source>
        <dbReference type="EMBL" id="KZW03005.1"/>
    </source>
</evidence>
<keyword evidence="2" id="KW-1185">Reference proteome</keyword>